<name>A0A068S0M5_9FUNG</name>
<feature type="region of interest" description="Disordered" evidence="4">
    <location>
        <begin position="1880"/>
        <end position="1954"/>
    </location>
</feature>
<evidence type="ECO:0000259" key="5">
    <source>
        <dbReference type="Pfam" id="PF12234"/>
    </source>
</evidence>
<dbReference type="InterPro" id="IPR015943">
    <property type="entry name" value="WD40/YVTN_repeat-like_dom_sf"/>
</dbReference>
<accession>A0A068S0M5</accession>
<dbReference type="InterPro" id="IPR001680">
    <property type="entry name" value="WD40_rpt"/>
</dbReference>
<dbReference type="InterPro" id="IPR036322">
    <property type="entry name" value="WD40_repeat_dom_sf"/>
</dbReference>
<evidence type="ECO:0000256" key="3">
    <source>
        <dbReference type="PROSITE-ProRule" id="PRU00221"/>
    </source>
</evidence>
<dbReference type="GO" id="GO:0043291">
    <property type="term" value="C:RAVE complex"/>
    <property type="evidence" value="ECO:0007669"/>
    <property type="project" value="TreeGrafter"/>
</dbReference>
<sequence>MRVSIPGAEPKNSRKLHPRPFFPNNPSMFLEQICPGQVNPEPHAIDTFIWNSIRYIVYATGSKVVVYADPARLVQIIALPLENETPQADSLEPVTAVSGCMNSGRLAVARNNRVGIFGCKQINDTKCCWVLHATIDVGARVSCLDWNTQGYLLVAGQELSIWRPAETNQVNEPLQWEKLWSTRPAADVMIAKFEPSTSMFATTGRLDRLVTLWYIENPYSSCLEYQFMYLPHPRHVTHFVWRKLPSRRSAFDCTLFTMARDGIGRFWSPIDPKIDRTLHLCAVVDPNQSLVTAESDEDHKPHVGDDDDFSPIHYIGCDELQSSLYTQLQGHLKHERLHQSLERMKDLIKDTPDLLFRIQPDGSLTFWGVQHLNSVPRRIPRVFVVLRVAQTVEASDIPYFMNAVHVLHDFAHIQSTSNIKPAELSLIGRNQNGQLRCYGLNLVDFLDTTCFSPRLYPKYSWLGHQHRIREMTQGSNNRLCTVGADGRINIWKYGLRQTRGKSTTELHLENTTEISYASVLTTLLDQDRYLAIYDGTQLAIYECQKSSSTINMMHNCDFKDTNTTLSKIFVTRMQLQEDQETSLLVGVSDEDKLVVTWEILYTNDDDGTIQDVVFCGEESMQWNSTPSNIASIPLSFCNTTSTLLDRLESSDEDSVAMTVAVGSDVLCYQPFRAADQRVQWKLLYQLQTDSKRVDIVRRVANMMGLVSSTEQGQPYQRLSIWSDIRSNVAPALRAEIIFEAPIRAIAWNVSSDGQFILAVASKKKVSIYGEKRADEINNNLDQWICYADFTLDIPEDIVDLAWIDCGALVIAAGNQIRCYLKWLTADDHIQQGQPFDPQLEPMSNIYDESYELNGPLPFYHPNHLIHYLMWGKMKLVNLVVSTLYRSLKNTMDEGVAMLDHVPAVNISTILKLQNDSGKHGSSGQPYSALFDEADMSSLDINDEQDGSRPLTRSETEDLIQLVKHRKLPALSESERVHLVAMIDTFGEISSLGESLDENGARFTALLENFYHLNKVVPEEERAPGLDSRDMVWALHSQSQDLLLERCTRLCGGKLLWQDARALGIFLWLQKSEVVTEQMTMIARNTYLSKDIKDPVDCTLFYLALRKKTLLQTLWRTAYHHKEHNIMVKFLANDFSEPRWQKAAAKNAFVLLGKQRFEYAAAFFLLADKLKDAVGVILKNLKDYHLAIAICRVYDGDNSPLLRDILVSHVLPLAIETNDRWLVSIVYTLLDEKREALRAMVVPLSRFFDSVENITVDISDSAATVNDPNLFILYKHLKKEIRTQNRRDLEIPLMLEYLFSLNVSRAYDRLGCPMLALYILTRYAKRKPAEQIENGDIKPNGSSAAGLFEENGSSPPPSQSSNKAADLFSDNDDVSQPTSNRAVDLFADEPTVSKAADIFADEPTVSKAADLFADDDNDWLSSNNNEDIFANEPSTSTPHDLFEDEHRSDSESATGDDTMEQYDGLSRYKAMLVVRMLQTILHIAAAAHSNPSASSAINNTNYDQAFCQMEHDMSALADSVQIPTSTFTRLFMEKCVEVDAFALCLRWIENKKDDESTAHFMTAFRTGCLQVFKIALHQQDFQYGSLAFIERWTENMITSFSAWSKLQQPGDGRFTQTQEMALNAYIMLLLTTLKQRNYEKCWSLLFNLRDFLESLSHEETIKKSFEKALNGEVKMPEMDIDDFETFSEDSLFGYNMDEEMYRPLHDYRDKSPGAVLLEAASLNYILMVLESHMRSVDKPDGAIGNLIPYIWMNILDPIAYRTHVLRMDAEQKLDNIMTRSNALRQLKTLRQKKYWHCLKSLKNPEQLLPFVNFALPHINIFQDDAEKLPQTIYNTPTTVHAFSISNVCPDTVAVCLKSEIHEIDLACARSYDHHMARSTSMSSALGQYHPESYPDTEEELEDFASSDTETDASGTKHTKHSLKHHHHHPHHHHPHHLHGTVHGKTPTGSVAASPASGRHLIDEHSKGTQNLSIDNLQESLKRSLGITGSEASHSPAAASSIGSMADMVTLKRHVSATCAEAHPYFPFYITGYEASGTNDPSVVLWQYGQEQEIARYYGSHGKVTRAHFDLYGQRFGAGDTTGSLLLWRFDSHAQSNRPYYTINSCHSKATRDFTFLDSSSLIATAGTSMTMGRRRDHVCLWDTLLPPSKAMICSLSAHDSGAYAISYDPEKQLLFTGGKRGEIVVSDVRQRAVMHTFTAHNSRIRSIALDKASQCLVTGSVDGDLKIWDASTYKQLHSCDIQPRNRFLGPSFNRFPLKAYGVTQIEIQDKTIYASGPGGLVRWNANTKTIAAAYAQAATFKVVAPGAKNSVQVVIDGARTNLYANDTDVPYFVGDASCDAPCSYKYAVDGVEEDFNRKLEGASTRNDVYSRPVTYADLPALPHPIKKDPQWTRGGPKGDIWDDHYIPSIFITGNPAQMQDLVKNVVDEKFDVKFTIIGPDDVHSFTHCNFGLHGAGKSKNNAKQSWEWSLPEGKYLDNRNWFKIRHMEEDPTQMREKLYADVLDAMGAHGNRANMVRLFINGQGFGTFNMLDDVIEYSYIRAVFYNGKPPKEMGPLYDGMTGADFRYTSDSAHYEAWAPNDDSPEDEMALQDLARAFSKIDMDDDRQLQHFENTTFNVDQFLRFMVVEYLAADWDGYWMEQTNDGAYQDPAENGRWYYLGQDYDATFGVNLVEPEGREFVNVSYKEFPERYPDAVMINRLLENKSIRQRFETYLKDTVRILFNDQVLGNRVLAYREYIEPDLKWDRSIRQQSPGINFGWTFEQTKENLYKKVKSPNDNGGGADWGLLEWISARSKAVANEFNLKIMIQEEAMANDALQKQ</sequence>
<dbReference type="Proteomes" id="UP000027586">
    <property type="component" value="Unassembled WGS sequence"/>
</dbReference>
<dbReference type="InterPro" id="IPR022033">
    <property type="entry name" value="Rav1p_C"/>
</dbReference>
<dbReference type="OrthoDB" id="342131at2759"/>
<feature type="region of interest" description="Disordered" evidence="4">
    <location>
        <begin position="1426"/>
        <end position="1458"/>
    </location>
</feature>
<evidence type="ECO:0000313" key="6">
    <source>
        <dbReference type="EMBL" id="CDH55824.1"/>
    </source>
</evidence>
<comment type="caution">
    <text evidence="6">The sequence shown here is derived from an EMBL/GenBank/DDBJ whole genome shotgun (WGS) entry which is preliminary data.</text>
</comment>
<dbReference type="PROSITE" id="PS00678">
    <property type="entry name" value="WD_REPEATS_1"/>
    <property type="match status" value="1"/>
</dbReference>
<evidence type="ECO:0000313" key="7">
    <source>
        <dbReference type="Proteomes" id="UP000027586"/>
    </source>
</evidence>
<dbReference type="GO" id="GO:0007035">
    <property type="term" value="P:vacuolar acidification"/>
    <property type="evidence" value="ECO:0007669"/>
    <property type="project" value="TreeGrafter"/>
</dbReference>
<feature type="repeat" description="WD" evidence="3">
    <location>
        <begin position="2154"/>
        <end position="2195"/>
    </location>
</feature>
<feature type="region of interest" description="Disordered" evidence="4">
    <location>
        <begin position="1330"/>
        <end position="1377"/>
    </location>
</feature>
<dbReference type="SUPFAM" id="SSF50978">
    <property type="entry name" value="WD40 repeat-like"/>
    <property type="match status" value="2"/>
</dbReference>
<dbReference type="PROSITE" id="PS50294">
    <property type="entry name" value="WD_REPEATS_REGION"/>
    <property type="match status" value="1"/>
</dbReference>
<dbReference type="PROSITE" id="PS50082">
    <property type="entry name" value="WD_REPEATS_2"/>
    <property type="match status" value="2"/>
</dbReference>
<dbReference type="EMBL" id="CBTN010000033">
    <property type="protein sequence ID" value="CDH55824.1"/>
    <property type="molecule type" value="Genomic_DNA"/>
</dbReference>
<dbReference type="STRING" id="1263082.A0A068S0M5"/>
<keyword evidence="2" id="KW-0677">Repeat</keyword>
<evidence type="ECO:0000256" key="2">
    <source>
        <dbReference type="ARBA" id="ARBA00022737"/>
    </source>
</evidence>
<dbReference type="PANTHER" id="PTHR13950:SF9">
    <property type="entry name" value="RABCONNECTIN-3A"/>
    <property type="match status" value="1"/>
</dbReference>
<keyword evidence="7" id="KW-1185">Reference proteome</keyword>
<gene>
    <name evidence="6" type="ORF">LCOR_06933.1</name>
</gene>
<dbReference type="Pfam" id="PF08757">
    <property type="entry name" value="CotH"/>
    <property type="match status" value="1"/>
</dbReference>
<dbReference type="InterPro" id="IPR019775">
    <property type="entry name" value="WD40_repeat_CS"/>
</dbReference>
<organism evidence="6 7">
    <name type="scientific">Lichtheimia corymbifera JMRC:FSU:9682</name>
    <dbReference type="NCBI Taxonomy" id="1263082"/>
    <lineage>
        <taxon>Eukaryota</taxon>
        <taxon>Fungi</taxon>
        <taxon>Fungi incertae sedis</taxon>
        <taxon>Mucoromycota</taxon>
        <taxon>Mucoromycotina</taxon>
        <taxon>Mucoromycetes</taxon>
        <taxon>Mucorales</taxon>
        <taxon>Lichtheimiaceae</taxon>
        <taxon>Lichtheimia</taxon>
    </lineage>
</organism>
<protein>
    <submittedName>
        <fullName evidence="6">Wd repeat protein</fullName>
    </submittedName>
</protein>
<feature type="domain" description="RAVE complex protein Rav1 C-terminal" evidence="5">
    <location>
        <begin position="673"/>
        <end position="1316"/>
    </location>
</feature>
<feature type="compositionally biased region" description="Basic residues" evidence="4">
    <location>
        <begin position="1915"/>
        <end position="1940"/>
    </location>
</feature>
<dbReference type="SMART" id="SM00320">
    <property type="entry name" value="WD40"/>
    <property type="match status" value="8"/>
</dbReference>
<dbReference type="InterPro" id="IPR014867">
    <property type="entry name" value="Spore_coat_CotH_CotH2/3/7"/>
</dbReference>
<dbReference type="Pfam" id="PF12234">
    <property type="entry name" value="Rav1p_C"/>
    <property type="match status" value="1"/>
</dbReference>
<dbReference type="Gene3D" id="2.130.10.10">
    <property type="entry name" value="YVTN repeat-like/Quinoprotein amine dehydrogenase"/>
    <property type="match status" value="3"/>
</dbReference>
<proteinExistence type="predicted"/>
<dbReference type="Pfam" id="PF00400">
    <property type="entry name" value="WD40"/>
    <property type="match status" value="1"/>
</dbReference>
<feature type="compositionally biased region" description="Basic and acidic residues" evidence="4">
    <location>
        <begin position="1439"/>
        <end position="1449"/>
    </location>
</feature>
<feature type="repeat" description="WD" evidence="3">
    <location>
        <begin position="2196"/>
        <end position="2237"/>
    </location>
</feature>
<dbReference type="InterPro" id="IPR052208">
    <property type="entry name" value="DmX-like/RAVE_component"/>
</dbReference>
<reference evidence="6" key="1">
    <citation type="submission" date="2013-08" db="EMBL/GenBank/DDBJ databases">
        <title>Gene expansion shapes genome architecture in the human pathogen Lichtheimia corymbifera: an evolutionary genomics analysis in the ancient terrestrial Mucorales (Mucoromycotina).</title>
        <authorList>
            <person name="Schwartze V.U."/>
            <person name="Winter S."/>
            <person name="Shelest E."/>
            <person name="Marcet-Houben M."/>
            <person name="Horn F."/>
            <person name="Wehner S."/>
            <person name="Hoffmann K."/>
            <person name="Riege K."/>
            <person name="Sammeth M."/>
            <person name="Nowrousian M."/>
            <person name="Valiante V."/>
            <person name="Linde J."/>
            <person name="Jacobsen I.D."/>
            <person name="Marz M."/>
            <person name="Brakhage A.A."/>
            <person name="Gabaldon T."/>
            <person name="Bocker S."/>
            <person name="Voigt K."/>
        </authorList>
    </citation>
    <scope>NUCLEOTIDE SEQUENCE [LARGE SCALE GENOMIC DNA]</scope>
    <source>
        <strain evidence="6">FSU 9682</strain>
    </source>
</reference>
<keyword evidence="1 3" id="KW-0853">WD repeat</keyword>
<evidence type="ECO:0000256" key="4">
    <source>
        <dbReference type="SAM" id="MobiDB-lite"/>
    </source>
</evidence>
<feature type="compositionally biased region" description="Acidic residues" evidence="4">
    <location>
        <begin position="1893"/>
        <end position="1909"/>
    </location>
</feature>
<evidence type="ECO:0000256" key="1">
    <source>
        <dbReference type="ARBA" id="ARBA00022574"/>
    </source>
</evidence>
<dbReference type="PANTHER" id="PTHR13950">
    <property type="entry name" value="RABCONNECTIN-RELATED"/>
    <property type="match status" value="1"/>
</dbReference>
<dbReference type="VEuPathDB" id="FungiDB:LCOR_06933.1"/>